<dbReference type="KEGG" id="acel:acsn021_02950"/>
<organism evidence="1 2">
    <name type="scientific">Anaerocolumna cellulosilytica</name>
    <dbReference type="NCBI Taxonomy" id="433286"/>
    <lineage>
        <taxon>Bacteria</taxon>
        <taxon>Bacillati</taxon>
        <taxon>Bacillota</taxon>
        <taxon>Clostridia</taxon>
        <taxon>Lachnospirales</taxon>
        <taxon>Lachnospiraceae</taxon>
        <taxon>Anaerocolumna</taxon>
    </lineage>
</organism>
<name>A0A6S6QSW1_9FIRM</name>
<sequence length="62" mass="7344">MTWKKCFILKVNYQWSTSLIINFFSSAFLPRNSNVLTATAEINTIYHKMDETVMLEWIIVKI</sequence>
<evidence type="ECO:0000313" key="1">
    <source>
        <dbReference type="EMBL" id="BCJ92726.1"/>
    </source>
</evidence>
<accession>A0A6S6QSW1</accession>
<dbReference type="Proteomes" id="UP000515561">
    <property type="component" value="Chromosome"/>
</dbReference>
<dbReference type="EMBL" id="AP023367">
    <property type="protein sequence ID" value="BCJ92726.1"/>
    <property type="molecule type" value="Genomic_DNA"/>
</dbReference>
<protein>
    <submittedName>
        <fullName evidence="1">Uncharacterized protein</fullName>
    </submittedName>
</protein>
<gene>
    <name evidence="1" type="ORF">acsn021_02950</name>
</gene>
<proteinExistence type="predicted"/>
<reference evidence="1 2" key="1">
    <citation type="journal article" date="2016" name="Int. J. Syst. Evol. Microbiol.">
        <title>Descriptions of Anaerotaenia torta gen. nov., sp. nov. and Anaerocolumna cellulosilytica gen. nov., sp. nov. isolated from a methanogenic reactor of cattle waste.</title>
        <authorList>
            <person name="Uek A."/>
            <person name="Ohtaki Y."/>
            <person name="Kaku N."/>
            <person name="Ueki K."/>
        </authorList>
    </citation>
    <scope>NUCLEOTIDE SEQUENCE [LARGE SCALE GENOMIC DNA]</scope>
    <source>
        <strain evidence="1 2">SN021</strain>
    </source>
</reference>
<evidence type="ECO:0000313" key="2">
    <source>
        <dbReference type="Proteomes" id="UP000515561"/>
    </source>
</evidence>
<keyword evidence="2" id="KW-1185">Reference proteome</keyword>
<dbReference type="AlphaFoldDB" id="A0A6S6QSW1"/>